<proteinExistence type="inferred from homology"/>
<comment type="subcellular location">
    <subcellularLocation>
        <location evidence="1">Membrane</location>
        <topology evidence="1">Peripheral membrane protein</topology>
    </subcellularLocation>
</comment>
<dbReference type="EC" id="2.7.1.67" evidence="3"/>
<feature type="region of interest" description="Disordered" evidence="7">
    <location>
        <begin position="243"/>
        <end position="276"/>
    </location>
</feature>
<dbReference type="GO" id="GO:0046854">
    <property type="term" value="P:phosphatidylinositol phosphate biosynthetic process"/>
    <property type="evidence" value="ECO:0007669"/>
    <property type="project" value="InterPro"/>
</dbReference>
<dbReference type="PROSITE" id="PS00915">
    <property type="entry name" value="PI3_4_KINASE_1"/>
    <property type="match status" value="1"/>
</dbReference>
<dbReference type="InterPro" id="IPR011009">
    <property type="entry name" value="Kinase-like_dom_sf"/>
</dbReference>
<dbReference type="Proteomes" id="UP000822688">
    <property type="component" value="Chromosome 9"/>
</dbReference>
<dbReference type="PANTHER" id="PTHR10048:SF15">
    <property type="entry name" value="PHOSPHATIDYLINOSITOL 4-KINASE ALPHA"/>
    <property type="match status" value="1"/>
</dbReference>
<dbReference type="Gene3D" id="3.30.1010.10">
    <property type="entry name" value="Phosphatidylinositol 3-kinase Catalytic Subunit, Chain A, domain 4"/>
    <property type="match status" value="1"/>
</dbReference>
<dbReference type="InterPro" id="IPR001263">
    <property type="entry name" value="PI3K_accessory_dom"/>
</dbReference>
<dbReference type="SUPFAM" id="SSF56112">
    <property type="entry name" value="Protein kinase-like (PK-like)"/>
    <property type="match status" value="1"/>
</dbReference>
<dbReference type="InterPro" id="IPR042236">
    <property type="entry name" value="PI3K_accessory_sf"/>
</dbReference>
<keyword evidence="11" id="KW-1185">Reference proteome</keyword>
<dbReference type="InterPro" id="IPR045495">
    <property type="entry name" value="PI4K_N"/>
</dbReference>
<dbReference type="OrthoDB" id="10264149at2759"/>
<name>A0A8T0GNB0_CERPU</name>
<evidence type="ECO:0000256" key="4">
    <source>
        <dbReference type="ARBA" id="ARBA00022679"/>
    </source>
</evidence>
<evidence type="ECO:0000256" key="7">
    <source>
        <dbReference type="SAM" id="MobiDB-lite"/>
    </source>
</evidence>
<sequence>MKKALMELCDLLAEDSTVLSHGLSLLWSQCPSLESFSDAAFRPTVRQLDGILAAARYLARSKEPENLDGLLALVLQFVATIPSISRNEAWPGLFVSEVFDGYFRELLEYLGEVAVKRPSVLSSVSNALTDFVLGITEEGEDESGEGAVRWMRYPAVRSFVAALAANFAALDAADAESLANCILRDWLLLPSVAIESSARSASSQSLSTQSSPIRLFFSSSSSSNGKSSSMKDLRMAQGYMSDGATDRLSTSADDSPKYDTNTFFTPNSTPRGTPGREPDMAGSFLHANGNGNGNGHRSTGSEYVDNHDANKRTRQLFSALEGESIAALERQELGFRLFVQILEKIEVNEQLVSQLRIMAVSQLGALVPLLKIRKREWPVDGVPLLAKMNMKLQASQAAATVMTIVLKSESELRPSRSPTDRRSSKSPTQEIVALLLDTADACMASPWRRMKSCECLFGTLLSGVSKSCSSQGNQILRILLLRIKTLVLATCSQADTLAGHQGPVFESVTKASCNLIEASWDVDRAAIESFLLSLAAYVRERLEQEKKFKQTAVVTQLNVIPLLANVVVLLNRTEAVELIMPLFVESLAEGDASAPSLMRLKVLEAVARMACLGCEKPYREVVVLLTMSYLKKLAAIGSPESRNLAPEATTELLQTLPLAFLHIAQGLKGPDLRYDYRQRLLNLCCDVSSIVESKIGRNGAEYLGPLLPAVAEICSDLEPTHEVDSSMQKLFRNLWFYIVLYGLAPPIHKTQQQNGHSMSSSRSISSSNRGRLNINQTISGAYNWNEEWLSAVKRLTQSTPPLVVTSLKWLEDEAELVALYNTKNKQGTGNERSSSVQRGLLSAAIGGRLSAGSLSNLSGVKATYLLAVAFLEILRFSHRGGVIRKDSGDLEYTSLLTCVFKYLESPNLPNDLHQCLTAIVHCAFDAALTWLEKRVATSGVEVVDKEKVLVSHACFLIKLGTHREEAVRELADSLLIQLRDRFPQVLWKGQCLEALLRLLSEQPGARPGDNRSNLTPRSTMNHIRQRVKEWLTHALFFAPCTTQGLLQEYIRRVGSWQKVAALLSEIECESCNSFMENVPAVIAAAAAATGDGMSSANVKSVELVSMKRLLDGSLSGLPLTNGSRSNGIHSNGILTQSGYQKKSNDSKEKTAAVALLTSRFVQQMQQYLINSQIGQPVDSEQFKATCLQASALLLSDTGVAADALPEGASQLLRLLCWCPAQIFTVEVMETGVFVWTWLLAAAPQLGSLVLSELVDAWLWTVASRRGLFAGGIDNSGPAAELRPHLTAGVPNPPPARDPVEGILAHRLWLGFLVDRFEVVKYTGSDQLLLITRLMQGSMQTSSHFSSHPAAAGSFFTLLLLGLKLCDCLRENGYCTGTFGASLLQDRIHRAAFAWFSVEPGWYKMGVPGMAKEEAQAVAIFAHYLAQDSPVSVCNGEGSSHSKRSSRSGSQTLPRSTSQPQVNDHPVWGKSNSDSAATERKKLLWVLCQHEADRLETWAYPLRENLQLRFKPSSEAWGVHVKTAWAVNPRIALALVARFPGALSVRTEVASMVQAHIPDLINVPEALRYVVTPTAVKEDSEALNWLPHWAPCSITHALEFLTPPYKGHPRVMAYVLRVMESYPPERVTFFMPQLVQALRYDHGGLVEGYLMVAAHRSNLFAHILIWQLQGEEAPPLDEAGKEGVNMKNPLYEIVPKVKKRIIDSFTAEAFTIYDQEFQFFDKVTSISGVLFPLPKESRRQAIRRELEKIEVEGDALYLPTDPTKLVKGIELDSGIPLQSAAKVPIMITFDVVDKEGDQDQLIRQACIFKVGDDCRQDVLALQVIALLKEIWAAIGLDLYLFPYGVLPTGYGRGIIEVVPNTRSRNQMGEVTDGGLFELYQQEYGPVGSDGFERARNNFIVSSAGYAVASLLLQPKDRHNGNLLFDNEGRLVHIDFGFILETSPGGNMRFESAQFKLSHEMTQLIDPSGNMKSESWDHFVSLCVKGYLAARNHMDGIVNTVLLMVDSGLPCFSRGDPIGNLRKRFHPEMSEREAANFMMKTCADAYNKWSTAGYDLIQYLQQGIER</sequence>
<dbReference type="GO" id="GO:0005886">
    <property type="term" value="C:plasma membrane"/>
    <property type="evidence" value="ECO:0007669"/>
    <property type="project" value="TreeGrafter"/>
</dbReference>
<evidence type="ECO:0000256" key="5">
    <source>
        <dbReference type="ARBA" id="ARBA00022777"/>
    </source>
</evidence>
<dbReference type="PANTHER" id="PTHR10048">
    <property type="entry name" value="PHOSPHATIDYLINOSITOL KINASE"/>
    <property type="match status" value="1"/>
</dbReference>
<evidence type="ECO:0000313" key="11">
    <source>
        <dbReference type="Proteomes" id="UP000822688"/>
    </source>
</evidence>
<dbReference type="Pfam" id="PF00613">
    <property type="entry name" value="PI3Ka"/>
    <property type="match status" value="1"/>
</dbReference>
<accession>A0A8T0GNB0</accession>
<dbReference type="Pfam" id="PF19274">
    <property type="entry name" value="PI4K_N"/>
    <property type="match status" value="1"/>
</dbReference>
<evidence type="ECO:0000313" key="10">
    <source>
        <dbReference type="EMBL" id="KAG0561046.1"/>
    </source>
</evidence>
<feature type="domain" description="PI3K/PI4K catalytic" evidence="8">
    <location>
        <begin position="1770"/>
        <end position="2048"/>
    </location>
</feature>
<feature type="region of interest" description="Disordered" evidence="7">
    <location>
        <begin position="1434"/>
        <end position="1472"/>
    </location>
</feature>
<dbReference type="InterPro" id="IPR000403">
    <property type="entry name" value="PI3/4_kinase_cat_dom"/>
</dbReference>
<protein>
    <recommendedName>
        <fullName evidence="3">1-phosphatidylinositol 4-kinase</fullName>
        <ecNumber evidence="3">2.7.1.67</ecNumber>
    </recommendedName>
</protein>
<dbReference type="PROSITE" id="PS50290">
    <property type="entry name" value="PI3_4_KINASE_3"/>
    <property type="match status" value="1"/>
</dbReference>
<dbReference type="GO" id="GO:0004430">
    <property type="term" value="F:1-phosphatidylinositol 4-kinase activity"/>
    <property type="evidence" value="ECO:0007669"/>
    <property type="project" value="UniProtKB-EC"/>
</dbReference>
<dbReference type="FunFam" id="3.30.1010.10:FF:000012">
    <property type="entry name" value="Phosphatidylinositol 4-kinase alpha 1"/>
    <property type="match status" value="1"/>
</dbReference>
<dbReference type="GO" id="GO:0048015">
    <property type="term" value="P:phosphatidylinositol-mediated signaling"/>
    <property type="evidence" value="ECO:0007669"/>
    <property type="project" value="TreeGrafter"/>
</dbReference>
<organism evidence="10 11">
    <name type="scientific">Ceratodon purpureus</name>
    <name type="common">Fire moss</name>
    <name type="synonym">Dicranum purpureum</name>
    <dbReference type="NCBI Taxonomy" id="3225"/>
    <lineage>
        <taxon>Eukaryota</taxon>
        <taxon>Viridiplantae</taxon>
        <taxon>Streptophyta</taxon>
        <taxon>Embryophyta</taxon>
        <taxon>Bryophyta</taxon>
        <taxon>Bryophytina</taxon>
        <taxon>Bryopsida</taxon>
        <taxon>Dicranidae</taxon>
        <taxon>Pseudoditrichales</taxon>
        <taxon>Ditrichaceae</taxon>
        <taxon>Ceratodon</taxon>
    </lineage>
</organism>
<comment type="caution">
    <text evidence="10">The sequence shown here is derived from an EMBL/GenBank/DDBJ whole genome shotgun (WGS) entry which is preliminary data.</text>
</comment>
<dbReference type="FunFam" id="1.10.1070.11:FF:000012">
    <property type="entry name" value="Phosphatidylinositol 4-kinase alpha 1"/>
    <property type="match status" value="1"/>
</dbReference>
<dbReference type="SMART" id="SM00146">
    <property type="entry name" value="PI3Kc"/>
    <property type="match status" value="1"/>
</dbReference>
<feature type="compositionally biased region" description="Polar residues" evidence="7">
    <location>
        <begin position="247"/>
        <end position="271"/>
    </location>
</feature>
<dbReference type="InterPro" id="IPR018936">
    <property type="entry name" value="PI3/4_kinase_CS"/>
</dbReference>
<dbReference type="GO" id="GO:0005737">
    <property type="term" value="C:cytoplasm"/>
    <property type="evidence" value="ECO:0007669"/>
    <property type="project" value="TreeGrafter"/>
</dbReference>
<dbReference type="Pfam" id="PF00454">
    <property type="entry name" value="PI3_PI4_kinase"/>
    <property type="match status" value="1"/>
</dbReference>
<reference evidence="10" key="1">
    <citation type="submission" date="2020-06" db="EMBL/GenBank/DDBJ databases">
        <title>WGS assembly of Ceratodon purpureus strain R40.</title>
        <authorList>
            <person name="Carey S.B."/>
            <person name="Jenkins J."/>
            <person name="Shu S."/>
            <person name="Lovell J.T."/>
            <person name="Sreedasyam A."/>
            <person name="Maumus F."/>
            <person name="Tiley G.P."/>
            <person name="Fernandez-Pozo N."/>
            <person name="Barry K."/>
            <person name="Chen C."/>
            <person name="Wang M."/>
            <person name="Lipzen A."/>
            <person name="Daum C."/>
            <person name="Saski C.A."/>
            <person name="Payton A.C."/>
            <person name="Mcbreen J.C."/>
            <person name="Conrad R.E."/>
            <person name="Kollar L.M."/>
            <person name="Olsson S."/>
            <person name="Huttunen S."/>
            <person name="Landis J.B."/>
            <person name="Wickett N.J."/>
            <person name="Johnson M.G."/>
            <person name="Rensing S.A."/>
            <person name="Grimwood J."/>
            <person name="Schmutz J."/>
            <person name="Mcdaniel S.F."/>
        </authorList>
    </citation>
    <scope>NUCLEOTIDE SEQUENCE</scope>
    <source>
        <strain evidence="10">R40</strain>
    </source>
</reference>
<keyword evidence="6" id="KW-0472">Membrane</keyword>
<dbReference type="EMBL" id="CM026430">
    <property type="protein sequence ID" value="KAG0561046.1"/>
    <property type="molecule type" value="Genomic_DNA"/>
</dbReference>
<evidence type="ECO:0000256" key="3">
    <source>
        <dbReference type="ARBA" id="ARBA00012169"/>
    </source>
</evidence>
<dbReference type="SMART" id="SM00145">
    <property type="entry name" value="PI3Ka"/>
    <property type="match status" value="1"/>
</dbReference>
<dbReference type="SUPFAM" id="SSF48371">
    <property type="entry name" value="ARM repeat"/>
    <property type="match status" value="2"/>
</dbReference>
<dbReference type="CDD" id="cd05167">
    <property type="entry name" value="PI4Kc_III_alpha"/>
    <property type="match status" value="1"/>
</dbReference>
<evidence type="ECO:0000259" key="9">
    <source>
        <dbReference type="PROSITE" id="PS51545"/>
    </source>
</evidence>
<feature type="domain" description="PIK helical" evidence="9">
    <location>
        <begin position="1517"/>
        <end position="1693"/>
    </location>
</feature>
<evidence type="ECO:0000256" key="1">
    <source>
        <dbReference type="ARBA" id="ARBA00004170"/>
    </source>
</evidence>
<keyword evidence="5" id="KW-0418">Kinase</keyword>
<evidence type="ECO:0000256" key="2">
    <source>
        <dbReference type="ARBA" id="ARBA00006209"/>
    </source>
</evidence>
<dbReference type="Gene3D" id="1.10.1070.11">
    <property type="entry name" value="Phosphatidylinositol 3-/4-kinase, catalytic domain"/>
    <property type="match status" value="1"/>
</dbReference>
<dbReference type="InterPro" id="IPR015433">
    <property type="entry name" value="PI3/4_kinase"/>
</dbReference>
<dbReference type="PROSITE" id="PS51545">
    <property type="entry name" value="PIK_HELICAL"/>
    <property type="match status" value="1"/>
</dbReference>
<comment type="similarity">
    <text evidence="2">Belongs to the PI3/PI4-kinase family. Type III PI4K subfamily.</text>
</comment>
<dbReference type="Gene3D" id="1.25.40.70">
    <property type="entry name" value="Phosphatidylinositol 3-kinase, accessory domain (PIK)"/>
    <property type="match status" value="1"/>
</dbReference>
<evidence type="ECO:0000259" key="8">
    <source>
        <dbReference type="PROSITE" id="PS50290"/>
    </source>
</evidence>
<dbReference type="InterPro" id="IPR036940">
    <property type="entry name" value="PI3/4_kinase_cat_sf"/>
</dbReference>
<gene>
    <name evidence="10" type="ORF">KC19_9G032800</name>
</gene>
<feature type="compositionally biased region" description="Polar residues" evidence="7">
    <location>
        <begin position="1450"/>
        <end position="1461"/>
    </location>
</feature>
<evidence type="ECO:0000256" key="6">
    <source>
        <dbReference type="ARBA" id="ARBA00023136"/>
    </source>
</evidence>
<dbReference type="InterPro" id="IPR016024">
    <property type="entry name" value="ARM-type_fold"/>
</dbReference>
<keyword evidence="4" id="KW-0808">Transferase</keyword>